<dbReference type="AlphaFoldDB" id="B7JVN2"/>
<keyword evidence="3" id="KW-1185">Reference proteome</keyword>
<dbReference type="eggNOG" id="COG2378">
    <property type="taxonomic scope" value="Bacteria"/>
</dbReference>
<evidence type="ECO:0000259" key="1">
    <source>
        <dbReference type="Pfam" id="PF25583"/>
    </source>
</evidence>
<dbReference type="Proteomes" id="UP000008204">
    <property type="component" value="Chromosome"/>
</dbReference>
<name>B7JVN2_RIPO1</name>
<dbReference type="OrthoDB" id="490715at2"/>
<protein>
    <recommendedName>
        <fullName evidence="1">WCX domain-containing protein</fullName>
    </recommendedName>
</protein>
<feature type="domain" description="WCX" evidence="1">
    <location>
        <begin position="250"/>
        <end position="307"/>
    </location>
</feature>
<accession>B7JVN2</accession>
<evidence type="ECO:0000313" key="3">
    <source>
        <dbReference type="Proteomes" id="UP000008204"/>
    </source>
</evidence>
<gene>
    <name evidence="2" type="ordered locus">PCC8801_0512</name>
</gene>
<dbReference type="InterPro" id="IPR057727">
    <property type="entry name" value="WCX_dom"/>
</dbReference>
<dbReference type="RefSeq" id="WP_012593880.1">
    <property type="nucleotide sequence ID" value="NC_011726.1"/>
</dbReference>
<dbReference type="KEGG" id="cyp:PCC8801_0512"/>
<proteinExistence type="predicted"/>
<organism evidence="2 3">
    <name type="scientific">Rippkaea orientalis (strain PCC 8801 / RF-1)</name>
    <name type="common">Cyanothece sp. (strain PCC 8801)</name>
    <dbReference type="NCBI Taxonomy" id="41431"/>
    <lineage>
        <taxon>Bacteria</taxon>
        <taxon>Bacillati</taxon>
        <taxon>Cyanobacteriota</taxon>
        <taxon>Cyanophyceae</taxon>
        <taxon>Oscillatoriophycideae</taxon>
        <taxon>Chroococcales</taxon>
        <taxon>Aphanothecaceae</taxon>
        <taxon>Rippkaea</taxon>
        <taxon>Rippkaea orientalis</taxon>
    </lineage>
</organism>
<evidence type="ECO:0000313" key="2">
    <source>
        <dbReference type="EMBL" id="ACK64603.1"/>
    </source>
</evidence>
<dbReference type="Pfam" id="PF25583">
    <property type="entry name" value="WCX"/>
    <property type="match status" value="1"/>
</dbReference>
<dbReference type="PROSITE" id="PS52050">
    <property type="entry name" value="WYL"/>
    <property type="match status" value="1"/>
</dbReference>
<reference evidence="3" key="1">
    <citation type="journal article" date="2011" name="MBio">
        <title>Novel metabolic attributes of the genus Cyanothece, comprising a group of unicellular nitrogen-fixing Cyanobacteria.</title>
        <authorList>
            <person name="Bandyopadhyay A."/>
            <person name="Elvitigala T."/>
            <person name="Welsh E."/>
            <person name="Stockel J."/>
            <person name="Liberton M."/>
            <person name="Min H."/>
            <person name="Sherman L.A."/>
            <person name="Pakrasi H.B."/>
        </authorList>
    </citation>
    <scope>NUCLEOTIDE SEQUENCE [LARGE SCALE GENOMIC DNA]</scope>
    <source>
        <strain evidence="3">PCC 8801</strain>
    </source>
</reference>
<dbReference type="EMBL" id="CP001287">
    <property type="protein sequence ID" value="ACK64603.1"/>
    <property type="molecule type" value="Genomic_DNA"/>
</dbReference>
<sequence>MSSNYNQIAFALEILKLLAEKPRFRQELGDLLTQHLEKQGKSSGDVLQKLTRTIAKLRDCGFEIKSAPNCPYELIESNFPLILSSQQKQALYLATYVLSNMGFSAEAERLGRLYDFLGDEHPHQLHFDFSPPVDYSGEKIRQIIQQLEQRIEQQCRYTIYYQNSRGESRLWDLDRSELRFHNGVLYLFSFVPDWKSYHFPKSPNIEQNILFHINRIQSVLGVSNTRWFYDFPTIKIRYCMTGALANYQPRRSTEQVIEQNLDEKFIIIETIEDCLFWFRQRLLQYGANAQVLEPIWLREQIRDELKKSYENYTQQ</sequence>
<dbReference type="HOGENOM" id="CLU_868579_0_0_3"/>
<dbReference type="STRING" id="41431.PCC8801_0512"/>